<proteinExistence type="inferred from homology"/>
<evidence type="ECO:0000256" key="2">
    <source>
        <dbReference type="ARBA" id="ARBA00022618"/>
    </source>
</evidence>
<dbReference type="RefSeq" id="WP_067567487.1">
    <property type="nucleotide sequence ID" value="NZ_LN999835.1"/>
</dbReference>
<evidence type="ECO:0000256" key="8">
    <source>
        <dbReference type="HAMAP-Rule" id="MF_00599"/>
    </source>
</evidence>
<evidence type="ECO:0000256" key="4">
    <source>
        <dbReference type="ARBA" id="ARBA00022989"/>
    </source>
</evidence>
<evidence type="ECO:0000256" key="6">
    <source>
        <dbReference type="ARBA" id="ARBA00023136"/>
    </source>
</evidence>
<dbReference type="HAMAP" id="MF_00599">
    <property type="entry name" value="FtsB"/>
    <property type="match status" value="1"/>
</dbReference>
<feature type="topological domain" description="Cytoplasmic" evidence="8">
    <location>
        <begin position="1"/>
        <end position="3"/>
    </location>
</feature>
<gene>
    <name evidence="8 9" type="primary">ftsB</name>
    <name evidence="9" type="ORF">TPER_HE00114</name>
</gene>
<dbReference type="GO" id="GO:0032153">
    <property type="term" value="C:cell division site"/>
    <property type="evidence" value="ECO:0007669"/>
    <property type="project" value="UniProtKB-UniRule"/>
</dbReference>
<comment type="subunit">
    <text evidence="8">Part of a complex composed of FtsB, FtsL and FtsQ.</text>
</comment>
<feature type="topological domain" description="Periplasmic" evidence="8">
    <location>
        <begin position="22"/>
        <end position="93"/>
    </location>
</feature>
<keyword evidence="8" id="KW-0997">Cell inner membrane</keyword>
<evidence type="ECO:0000256" key="1">
    <source>
        <dbReference type="ARBA" id="ARBA00022475"/>
    </source>
</evidence>
<evidence type="ECO:0000313" key="9">
    <source>
        <dbReference type="EMBL" id="CUX97060.1"/>
    </source>
</evidence>
<dbReference type="OrthoDB" id="7061211at2"/>
<protein>
    <recommendedName>
        <fullName evidence="8">Cell division protein FtsB</fullName>
    </recommendedName>
</protein>
<keyword evidence="10" id="KW-1185">Reference proteome</keyword>
<comment type="subcellular location">
    <subcellularLocation>
        <location evidence="8">Cell inner membrane</location>
        <topology evidence="8">Single-pass type II membrane protein</topology>
    </subcellularLocation>
    <text evidence="8">Localizes to the division septum.</text>
</comment>
<dbReference type="EMBL" id="LN999835">
    <property type="protein sequence ID" value="CUX97060.1"/>
    <property type="molecule type" value="Genomic_DNA"/>
</dbReference>
<keyword evidence="7 8" id="KW-0131">Cell cycle</keyword>
<evidence type="ECO:0000256" key="5">
    <source>
        <dbReference type="ARBA" id="ARBA00023054"/>
    </source>
</evidence>
<feature type="coiled-coil region" evidence="8">
    <location>
        <begin position="36"/>
        <end position="70"/>
    </location>
</feature>
<dbReference type="GO" id="GO:0043093">
    <property type="term" value="P:FtsZ-dependent cytokinesis"/>
    <property type="evidence" value="ECO:0007669"/>
    <property type="project" value="UniProtKB-UniRule"/>
</dbReference>
<keyword evidence="4 8" id="KW-1133">Transmembrane helix</keyword>
<keyword evidence="1 8" id="KW-1003">Cell membrane</keyword>
<evidence type="ECO:0000256" key="7">
    <source>
        <dbReference type="ARBA" id="ARBA00023306"/>
    </source>
</evidence>
<dbReference type="GO" id="GO:0030428">
    <property type="term" value="C:cell septum"/>
    <property type="evidence" value="ECO:0007669"/>
    <property type="project" value="TreeGrafter"/>
</dbReference>
<dbReference type="InterPro" id="IPR023081">
    <property type="entry name" value="Cell_div_FtsB"/>
</dbReference>
<dbReference type="Proteomes" id="UP000095477">
    <property type="component" value="Chromosome I"/>
</dbReference>
<keyword evidence="5 8" id="KW-0175">Coiled coil</keyword>
<reference evidence="10" key="1">
    <citation type="submission" date="2016-01" db="EMBL/GenBank/DDBJ databases">
        <authorList>
            <person name="Husnik F."/>
        </authorList>
    </citation>
    <scope>NUCLEOTIDE SEQUENCE [LARGE SCALE GENOMIC DNA]</scope>
</reference>
<comment type="function">
    <text evidence="8">Essential cell division protein. May link together the upstream cell division proteins, which are predominantly cytoplasmic, with the downstream cell division proteins, which are predominantly periplasmic.</text>
</comment>
<dbReference type="PANTHER" id="PTHR37485">
    <property type="entry name" value="CELL DIVISION PROTEIN FTSB"/>
    <property type="match status" value="1"/>
</dbReference>
<dbReference type="AlphaFoldDB" id="A0A143WTH2"/>
<keyword evidence="2 8" id="KW-0132">Cell division</keyword>
<dbReference type="Pfam" id="PF04977">
    <property type="entry name" value="DivIC"/>
    <property type="match status" value="1"/>
</dbReference>
<keyword evidence="6 8" id="KW-0472">Membrane</keyword>
<evidence type="ECO:0000256" key="3">
    <source>
        <dbReference type="ARBA" id="ARBA00022692"/>
    </source>
</evidence>
<keyword evidence="3 8" id="KW-0812">Transmembrane</keyword>
<dbReference type="NCBIfam" id="NF002058">
    <property type="entry name" value="PRK00888.1"/>
    <property type="match status" value="1"/>
</dbReference>
<dbReference type="Gene3D" id="1.20.5.400">
    <property type="match status" value="1"/>
</dbReference>
<dbReference type="PANTHER" id="PTHR37485:SF1">
    <property type="entry name" value="CELL DIVISION PROTEIN FTSB"/>
    <property type="match status" value="1"/>
</dbReference>
<evidence type="ECO:0000313" key="10">
    <source>
        <dbReference type="Proteomes" id="UP000095477"/>
    </source>
</evidence>
<organism evidence="9 10">
    <name type="scientific">Candidatus Hoaglandella endobia</name>
    <dbReference type="NCBI Taxonomy" id="1778263"/>
    <lineage>
        <taxon>Bacteria</taxon>
        <taxon>Pseudomonadati</taxon>
        <taxon>Pseudomonadota</taxon>
        <taxon>Gammaproteobacteria</taxon>
        <taxon>Enterobacterales</taxon>
        <taxon>Enterobacteriaceae</taxon>
        <taxon>Candidatus Hoaglandella</taxon>
    </lineage>
</organism>
<dbReference type="GO" id="GO:0005886">
    <property type="term" value="C:plasma membrane"/>
    <property type="evidence" value="ECO:0007669"/>
    <property type="project" value="UniProtKB-SubCell"/>
</dbReference>
<name>A0A143WTH2_9ENTR</name>
<comment type="similarity">
    <text evidence="8">Belongs to the FtsB family.</text>
</comment>
<dbReference type="InterPro" id="IPR007060">
    <property type="entry name" value="FtsL/DivIC"/>
</dbReference>
<accession>A0A143WTH2</accession>
<dbReference type="KEGG" id="hed:TPER_HE00114"/>
<dbReference type="STRING" id="1778263.TPER_HE00114"/>
<sequence>MKKLTLLLLVFLGWLQYSLLIGKNGLHDFIKVKNDIKIQQSNNAKIKARNNQLLAEIDDLNSGQESIEERSRNDLSLIKPGEVFYRLVQEQAK</sequence>